<dbReference type="InterPro" id="IPR006860">
    <property type="entry name" value="FecR"/>
</dbReference>
<dbReference type="Gene3D" id="3.55.50.30">
    <property type="match status" value="1"/>
</dbReference>
<dbReference type="GO" id="GO:0016989">
    <property type="term" value="F:sigma factor antagonist activity"/>
    <property type="evidence" value="ECO:0007669"/>
    <property type="project" value="TreeGrafter"/>
</dbReference>
<evidence type="ECO:0000259" key="3">
    <source>
        <dbReference type="Pfam" id="PF16344"/>
    </source>
</evidence>
<proteinExistence type="predicted"/>
<accession>A0A3E1P537</accession>
<dbReference type="Proteomes" id="UP000261174">
    <property type="component" value="Unassembled WGS sequence"/>
</dbReference>
<keyword evidence="1" id="KW-0472">Membrane</keyword>
<name>A0A3E1P537_9BACT</name>
<protein>
    <submittedName>
        <fullName evidence="4">FecR family protein</fullName>
    </submittedName>
</protein>
<dbReference type="InterPro" id="IPR032508">
    <property type="entry name" value="FecR_C"/>
</dbReference>
<dbReference type="AlphaFoldDB" id="A0A3E1P537"/>
<organism evidence="4 5">
    <name type="scientific">Chitinophaga silvisoli</name>
    <dbReference type="NCBI Taxonomy" id="2291814"/>
    <lineage>
        <taxon>Bacteria</taxon>
        <taxon>Pseudomonadati</taxon>
        <taxon>Bacteroidota</taxon>
        <taxon>Chitinophagia</taxon>
        <taxon>Chitinophagales</taxon>
        <taxon>Chitinophagaceae</taxon>
        <taxon>Chitinophaga</taxon>
    </lineage>
</organism>
<dbReference type="OrthoDB" id="645173at2"/>
<dbReference type="Pfam" id="PF16344">
    <property type="entry name" value="FecR_C"/>
    <property type="match status" value="1"/>
</dbReference>
<keyword evidence="1" id="KW-0812">Transmembrane</keyword>
<feature type="transmembrane region" description="Helical" evidence="1">
    <location>
        <begin position="91"/>
        <end position="111"/>
    </location>
</feature>
<sequence length="353" mass="38908">MDYSNFDTADFVTNDSFVAWVKYGENAGHWESISRNYPEQGAAILQARTIILAASQLPAFELKEKSSDAIWQHIRESMETPQRPVRNLRPWYLAAAVLIALVATTVMWFTLNKPDHSAYHELVAKAETKENAFVENINKGKKPETVSLPDGSSVILQPGARISYSTCPGGKCHRQVFLSGAAFFEVKRNIEPFVVYANEMVINVLGTSFMVRAYDEDTLVSVAVKTGKVAIAIQPKENDARANLSANQQAILKRSTHALDVLPMTVAINAQPTITELYSFVFADASADSVFNLLEKAYGVHINYDKTLMAGCKLTASLDDEPLKEKLKLICQALEANCTIAGNEITITTKGCH</sequence>
<feature type="domain" description="FecR protein" evidence="2">
    <location>
        <begin position="145"/>
        <end position="229"/>
    </location>
</feature>
<evidence type="ECO:0000313" key="4">
    <source>
        <dbReference type="EMBL" id="RFM35214.1"/>
    </source>
</evidence>
<reference evidence="4 5" key="1">
    <citation type="submission" date="2018-08" db="EMBL/GenBank/DDBJ databases">
        <title>Chitinophaga sp. K20C18050901, a novel bacterium isolated from forest soil.</title>
        <authorList>
            <person name="Wang C."/>
        </authorList>
    </citation>
    <scope>NUCLEOTIDE SEQUENCE [LARGE SCALE GENOMIC DNA]</scope>
    <source>
        <strain evidence="4 5">K20C18050901</strain>
    </source>
</reference>
<dbReference type="EMBL" id="QTJV01000002">
    <property type="protein sequence ID" value="RFM35214.1"/>
    <property type="molecule type" value="Genomic_DNA"/>
</dbReference>
<dbReference type="PANTHER" id="PTHR30273:SF2">
    <property type="entry name" value="PROTEIN FECR"/>
    <property type="match status" value="1"/>
</dbReference>
<dbReference type="Pfam" id="PF04773">
    <property type="entry name" value="FecR"/>
    <property type="match status" value="1"/>
</dbReference>
<evidence type="ECO:0000313" key="5">
    <source>
        <dbReference type="Proteomes" id="UP000261174"/>
    </source>
</evidence>
<feature type="domain" description="Protein FecR C-terminal" evidence="3">
    <location>
        <begin position="280"/>
        <end position="347"/>
    </location>
</feature>
<dbReference type="RefSeq" id="WP_116852696.1">
    <property type="nucleotide sequence ID" value="NZ_QTJV01000002.1"/>
</dbReference>
<keyword evidence="5" id="KW-1185">Reference proteome</keyword>
<dbReference type="PANTHER" id="PTHR30273">
    <property type="entry name" value="PERIPLASMIC SIGNAL SENSOR AND SIGMA FACTOR ACTIVATOR FECR-RELATED"/>
    <property type="match status" value="1"/>
</dbReference>
<evidence type="ECO:0000256" key="1">
    <source>
        <dbReference type="SAM" id="Phobius"/>
    </source>
</evidence>
<comment type="caution">
    <text evidence="4">The sequence shown here is derived from an EMBL/GenBank/DDBJ whole genome shotgun (WGS) entry which is preliminary data.</text>
</comment>
<dbReference type="InterPro" id="IPR012373">
    <property type="entry name" value="Ferrdict_sens_TM"/>
</dbReference>
<keyword evidence="1" id="KW-1133">Transmembrane helix</keyword>
<evidence type="ECO:0000259" key="2">
    <source>
        <dbReference type="Pfam" id="PF04773"/>
    </source>
</evidence>
<dbReference type="Gene3D" id="2.60.120.1440">
    <property type="match status" value="1"/>
</dbReference>
<gene>
    <name evidence="4" type="ORF">DXN04_07425</name>
</gene>